<dbReference type="Ensembl" id="ENSECRT00000014178.1">
    <property type="protein sequence ID" value="ENSECRP00000013937.1"/>
    <property type="gene ID" value="ENSECRG00000009285.1"/>
</dbReference>
<evidence type="ECO:0000313" key="5">
    <source>
        <dbReference type="Proteomes" id="UP000694620"/>
    </source>
</evidence>
<dbReference type="InterPro" id="IPR023395">
    <property type="entry name" value="MCP_dom_sf"/>
</dbReference>
<keyword evidence="2" id="KW-0812">Transmembrane</keyword>
<organism evidence="4 5">
    <name type="scientific">Erpetoichthys calabaricus</name>
    <name type="common">Rope fish</name>
    <name type="synonym">Calamoichthys calabaricus</name>
    <dbReference type="NCBI Taxonomy" id="27687"/>
    <lineage>
        <taxon>Eukaryota</taxon>
        <taxon>Metazoa</taxon>
        <taxon>Chordata</taxon>
        <taxon>Craniata</taxon>
        <taxon>Vertebrata</taxon>
        <taxon>Euteleostomi</taxon>
        <taxon>Actinopterygii</taxon>
        <taxon>Polypteriformes</taxon>
        <taxon>Polypteridae</taxon>
        <taxon>Erpetoichthys</taxon>
    </lineage>
</organism>
<reference evidence="4" key="3">
    <citation type="submission" date="2025-09" db="UniProtKB">
        <authorList>
            <consortium name="Ensembl"/>
        </authorList>
    </citation>
    <scope>IDENTIFICATION</scope>
</reference>
<evidence type="ECO:0000313" key="4">
    <source>
        <dbReference type="Ensembl" id="ENSECRP00000013937.1"/>
    </source>
</evidence>
<proteinExistence type="predicted"/>
<name>A0A8C4X8S2_ERPCA</name>
<reference evidence="4" key="2">
    <citation type="submission" date="2025-08" db="UniProtKB">
        <authorList>
            <consortium name="Ensembl"/>
        </authorList>
    </citation>
    <scope>IDENTIFICATION</scope>
</reference>
<reference evidence="4" key="1">
    <citation type="submission" date="2021-06" db="EMBL/GenBank/DDBJ databases">
        <authorList>
            <consortium name="Wellcome Sanger Institute Data Sharing"/>
        </authorList>
    </citation>
    <scope>NUCLEOTIDE SEQUENCE [LARGE SCALE GENOMIC DNA]</scope>
</reference>
<dbReference type="GO" id="GO:0016020">
    <property type="term" value="C:membrane"/>
    <property type="evidence" value="ECO:0007669"/>
    <property type="project" value="UniProtKB-SubCell"/>
</dbReference>
<keyword evidence="3" id="KW-0472">Membrane</keyword>
<accession>A0A8C4X8S2</accession>
<dbReference type="SUPFAM" id="SSF103506">
    <property type="entry name" value="Mitochondrial carrier"/>
    <property type="match status" value="1"/>
</dbReference>
<comment type="subcellular location">
    <subcellularLocation>
        <location evidence="1">Membrane</location>
    </subcellularLocation>
</comment>
<evidence type="ECO:0000256" key="2">
    <source>
        <dbReference type="ARBA" id="ARBA00022692"/>
    </source>
</evidence>
<keyword evidence="5" id="KW-1185">Reference proteome</keyword>
<evidence type="ECO:0000256" key="3">
    <source>
        <dbReference type="ARBA" id="ARBA00023136"/>
    </source>
</evidence>
<dbReference type="Proteomes" id="UP000694620">
    <property type="component" value="Chromosome 8"/>
</dbReference>
<protein>
    <submittedName>
        <fullName evidence="4">Uncharacterized protein</fullName>
    </submittedName>
</protein>
<dbReference type="AlphaFoldDB" id="A0A8C4X8S2"/>
<evidence type="ECO:0000256" key="1">
    <source>
        <dbReference type="ARBA" id="ARBA00004370"/>
    </source>
</evidence>
<sequence length="183" mass="21739">RRESSGGISRWVWGLHLPSCCIHLLDLLKLHKHYFLTHFAIYQSVREKLFNEEPLSFYQKVLLVSIGGFTGEIAPMHLDGLFRVWREEGLGTFFFLEQSWHLVERLWSQWDQVNIFTQFLSSQFGSRCATFLCHNVLKSRLMNYNGEYRNVRHCMVETGEHELPTFLMCVEHMRDLDFTFQSE</sequence>